<proteinExistence type="predicted"/>
<sequence length="212" mass="23719">MAEKMTACSFFIIFTIYLTFIFHPSHGFVVIQPQNLTVTPSATISCEHNANVKSVKDVRLNAISQTDRSRMLCQMGMKDCKDIIMLQQDPNKWLFILLNIGPEAMKMKYECEFTVEEGGLDKTKLGDATILLSGQKEVTCAPQPTSSPPSSPPSNLLSWILIGLLALMFLYSCLITAFYIRLTCSDTDPENSTYVEMRNAPRPRSPVDIYCG</sequence>
<gene>
    <name evidence="2" type="ORF">CesoFtcFv8_013582</name>
</gene>
<dbReference type="AlphaFoldDB" id="A0AAN8BR18"/>
<evidence type="ECO:0000256" key="1">
    <source>
        <dbReference type="SAM" id="Phobius"/>
    </source>
</evidence>
<name>A0AAN8BR18_9TELE</name>
<keyword evidence="1" id="KW-1133">Transmembrane helix</keyword>
<organism evidence="2 3">
    <name type="scientific">Champsocephalus esox</name>
    <name type="common">pike icefish</name>
    <dbReference type="NCBI Taxonomy" id="159716"/>
    <lineage>
        <taxon>Eukaryota</taxon>
        <taxon>Metazoa</taxon>
        <taxon>Chordata</taxon>
        <taxon>Craniata</taxon>
        <taxon>Vertebrata</taxon>
        <taxon>Euteleostomi</taxon>
        <taxon>Actinopterygii</taxon>
        <taxon>Neopterygii</taxon>
        <taxon>Teleostei</taxon>
        <taxon>Neoteleostei</taxon>
        <taxon>Acanthomorphata</taxon>
        <taxon>Eupercaria</taxon>
        <taxon>Perciformes</taxon>
        <taxon>Notothenioidei</taxon>
        <taxon>Channichthyidae</taxon>
        <taxon>Champsocephalus</taxon>
    </lineage>
</organism>
<evidence type="ECO:0000313" key="3">
    <source>
        <dbReference type="Proteomes" id="UP001335648"/>
    </source>
</evidence>
<feature type="transmembrane region" description="Helical" evidence="1">
    <location>
        <begin position="156"/>
        <end position="180"/>
    </location>
</feature>
<evidence type="ECO:0000313" key="2">
    <source>
        <dbReference type="EMBL" id="KAK5890011.1"/>
    </source>
</evidence>
<keyword evidence="1" id="KW-0812">Transmembrane</keyword>
<dbReference type="Proteomes" id="UP001335648">
    <property type="component" value="Unassembled WGS sequence"/>
</dbReference>
<protein>
    <submittedName>
        <fullName evidence="2">Uncharacterized protein</fullName>
    </submittedName>
</protein>
<dbReference type="EMBL" id="JAULUE010002056">
    <property type="protein sequence ID" value="KAK5890011.1"/>
    <property type="molecule type" value="Genomic_DNA"/>
</dbReference>
<accession>A0AAN8BR18</accession>
<comment type="caution">
    <text evidence="2">The sequence shown here is derived from an EMBL/GenBank/DDBJ whole genome shotgun (WGS) entry which is preliminary data.</text>
</comment>
<keyword evidence="3" id="KW-1185">Reference proteome</keyword>
<keyword evidence="1" id="KW-0472">Membrane</keyword>
<reference evidence="2 3" key="1">
    <citation type="journal article" date="2023" name="Mol. Biol. Evol.">
        <title>Genomics of Secondarily Temperate Adaptation in the Only Non-Antarctic Icefish.</title>
        <authorList>
            <person name="Rivera-Colon A.G."/>
            <person name="Rayamajhi N."/>
            <person name="Minhas B.F."/>
            <person name="Madrigal G."/>
            <person name="Bilyk K.T."/>
            <person name="Yoon V."/>
            <person name="Hune M."/>
            <person name="Gregory S."/>
            <person name="Cheng C.H.C."/>
            <person name="Catchen J.M."/>
        </authorList>
    </citation>
    <scope>NUCLEOTIDE SEQUENCE [LARGE SCALE GENOMIC DNA]</scope>
    <source>
        <strain evidence="2">JC2023a</strain>
    </source>
</reference>